<dbReference type="Gene3D" id="3.50.50.60">
    <property type="entry name" value="FAD/NAD(P)-binding domain"/>
    <property type="match status" value="1"/>
</dbReference>
<dbReference type="OMA" id="HLEGTNM"/>
<sequence length="394" mass="42618">MEFDVIVIGAGPAGSAAALTAAKGGAKVLLLEKGPEPGSKNVSGAMIRTEEIAKVFDTSSMPFERKVKNVDLIFMDSTGKVRISVDISSGLINVGRLKLDKWMAQQAEKAGAVLVTKTTALGVEKDGEKYKVVTDRGSISGSKVVLAEGVNALISMGMKIRPDLEPEHSVQAVKEVYNLNKDEINKRLGFKSDEEGSSWRIFGTNPVPYAGFLYTYKDAIAIGVGIPMSILIKKKISPYTVLDELKERLGINELVKGGSLREYSAKVIPEQGFPSYRACSGKIYLAGDSIGLINALTFNGIGPAVISGSIAGKAALEGYECFKYEEELMKDKEIKGVVKARPLIQELTKEENLNYYVNFLGDALHSWAYGSLSLNLDMPRLIKHLMLGMGVLKA</sequence>
<dbReference type="GeneID" id="14550846"/>
<evidence type="ECO:0000256" key="2">
    <source>
        <dbReference type="ARBA" id="ARBA00022630"/>
    </source>
</evidence>
<dbReference type="PaxDb" id="1435377-SUSAZ_01600"/>
<dbReference type="Proteomes" id="UP000065473">
    <property type="component" value="Chromosome"/>
</dbReference>
<dbReference type="Pfam" id="PF12831">
    <property type="entry name" value="FAD_oxidored"/>
    <property type="match status" value="1"/>
</dbReference>
<dbReference type="PANTHER" id="PTHR43624">
    <property type="entry name" value="ELECTRON TRANSFER FLAVOPROTEIN-QUINONE OXIDOREDUCTASE YDIS-RELATED"/>
    <property type="match status" value="1"/>
</dbReference>
<dbReference type="SMR" id="A0A0U3HER5"/>
<comment type="cofactor">
    <cofactor evidence="1">
        <name>FAD</name>
        <dbReference type="ChEBI" id="CHEBI:57692"/>
    </cofactor>
</comment>
<keyword evidence="4" id="KW-0560">Oxidoreductase</keyword>
<accession>A0A0U3HER5</accession>
<proteinExistence type="predicted"/>
<dbReference type="OrthoDB" id="7950at2157"/>
<keyword evidence="2" id="KW-0285">Flavoprotein</keyword>
<name>A0A0U3HER5_9CREN</name>
<dbReference type="SUPFAM" id="SSF54373">
    <property type="entry name" value="FAD-linked reductases, C-terminal domain"/>
    <property type="match status" value="1"/>
</dbReference>
<reference evidence="7 8" key="1">
    <citation type="submission" date="2015-12" db="EMBL/GenBank/DDBJ databases">
        <title>A stable core within a dynamic pangenome in Sulfolobus acidocaldarius.</title>
        <authorList>
            <person name="Anderson R."/>
            <person name="Kouris A."/>
            <person name="Seward C."/>
            <person name="Campbell K."/>
            <person name="Whitaker R."/>
        </authorList>
    </citation>
    <scope>NUCLEOTIDE SEQUENCE [LARGE SCALE GENOMIC DNA]</scope>
    <source>
        <strain evidence="5 8">GG12-C01-09</strain>
        <strain evidence="6 7">NG05B_CO5_07</strain>
    </source>
</reference>
<dbReference type="EMBL" id="CP013694">
    <property type="protein sequence ID" value="ALU29308.1"/>
    <property type="molecule type" value="Genomic_DNA"/>
</dbReference>
<dbReference type="SUPFAM" id="SSF51905">
    <property type="entry name" value="FAD/NAD(P)-binding domain"/>
    <property type="match status" value="1"/>
</dbReference>
<dbReference type="STRING" id="1435377.SUSAZ_01600"/>
<evidence type="ECO:0000313" key="8">
    <source>
        <dbReference type="Proteomes" id="UP000065473"/>
    </source>
</evidence>
<organism evidence="5 8">
    <name type="scientific">Sulfolobus acidocaldarius</name>
    <dbReference type="NCBI Taxonomy" id="2285"/>
    <lineage>
        <taxon>Archaea</taxon>
        <taxon>Thermoproteota</taxon>
        <taxon>Thermoprotei</taxon>
        <taxon>Sulfolobales</taxon>
        <taxon>Sulfolobaceae</taxon>
        <taxon>Sulfolobus</taxon>
    </lineage>
</organism>
<evidence type="ECO:0000256" key="4">
    <source>
        <dbReference type="ARBA" id="ARBA00023002"/>
    </source>
</evidence>
<evidence type="ECO:0000256" key="1">
    <source>
        <dbReference type="ARBA" id="ARBA00001974"/>
    </source>
</evidence>
<dbReference type="PRINTS" id="PR00411">
    <property type="entry name" value="PNDRDTASEI"/>
</dbReference>
<dbReference type="Proteomes" id="UP000060043">
    <property type="component" value="Chromosome"/>
</dbReference>
<dbReference type="PANTHER" id="PTHR43624:SF2">
    <property type="entry name" value="ELECTRON TRANSFER FLAVOPROTEIN-QUINONE OXIDOREDUCTASE YDIS-RELATED"/>
    <property type="match status" value="1"/>
</dbReference>
<keyword evidence="3" id="KW-0274">FAD</keyword>
<evidence type="ECO:0000313" key="7">
    <source>
        <dbReference type="Proteomes" id="UP000060043"/>
    </source>
</evidence>
<evidence type="ECO:0000256" key="3">
    <source>
        <dbReference type="ARBA" id="ARBA00022827"/>
    </source>
</evidence>
<dbReference type="InterPro" id="IPR039651">
    <property type="entry name" value="FixC-like"/>
</dbReference>
<gene>
    <name evidence="5" type="ORF">ATY89_04700</name>
    <name evidence="6" type="ORF">ATZ20_07725</name>
</gene>
<dbReference type="AlphaFoldDB" id="A0A0U3HER5"/>
<evidence type="ECO:0000313" key="5">
    <source>
        <dbReference type="EMBL" id="ALU29308.1"/>
    </source>
</evidence>
<dbReference type="GO" id="GO:0016491">
    <property type="term" value="F:oxidoreductase activity"/>
    <property type="evidence" value="ECO:0007669"/>
    <property type="project" value="UniProtKB-KW"/>
</dbReference>
<dbReference type="RefSeq" id="WP_011277234.1">
    <property type="nucleotide sequence ID" value="NZ_BHWZ01000001.1"/>
</dbReference>
<evidence type="ECO:0000313" key="6">
    <source>
        <dbReference type="EMBL" id="ALU32037.1"/>
    </source>
</evidence>
<dbReference type="InterPro" id="IPR036188">
    <property type="entry name" value="FAD/NAD-bd_sf"/>
</dbReference>
<dbReference type="EMBL" id="CP013695">
    <property type="protein sequence ID" value="ALU32037.1"/>
    <property type="molecule type" value="Genomic_DNA"/>
</dbReference>
<protein>
    <submittedName>
        <fullName evidence="5">FAD-dependent oxidoreductase</fullName>
    </submittedName>
</protein>